<dbReference type="OrthoDB" id="4838614at2759"/>
<evidence type="ECO:0000256" key="1">
    <source>
        <dbReference type="SAM" id="MobiDB-lite"/>
    </source>
</evidence>
<feature type="compositionally biased region" description="Basic and acidic residues" evidence="1">
    <location>
        <begin position="287"/>
        <end position="321"/>
    </location>
</feature>
<accession>A0A8A3PRL6</accession>
<evidence type="ECO:0000313" key="3">
    <source>
        <dbReference type="Proteomes" id="UP000672032"/>
    </source>
</evidence>
<sequence length="331" mass="37603">MDLGRSKDNTGGVLVFEGHLPIYVPVGSENPGWVITPYPAQYNELLHLGLNTARELGDYGLEVLYLEELVLKSDNPQIYLADLTKLQKNVVGDKSGHLRVCLAKYLLVTEQEGQKDLSNQLGEIDREETSAGRNSDPTLKWFQGKIQRALCSSLSFSKQQQDMFSWMEKSAFNQLPRDFSNRYQLLHSASRNDSYYWRESSIAEYTTDDRVPRPYMSGNPSSPNLRPGSSFFPDGENSMRNSSFVSPFMPPPRNMGSHHEGSMTRKYSPRRETRTVLRENVPAELQVTKEESGQIDKDQQLAKEAKERDRSSLAQGEDRDNSQISRVDNPE</sequence>
<reference evidence="2" key="1">
    <citation type="submission" date="2020-10" db="EMBL/GenBank/DDBJ databases">
        <title>Genome Sequence of Monilinia vaccinii-corymbosi Sheds Light on Mummy Berry Disease Infection of Blueberry and Mating Type.</title>
        <authorList>
            <person name="Yow A.G."/>
            <person name="Zhang Y."/>
            <person name="Bansal K."/>
            <person name="Eacker S.M."/>
            <person name="Sullivan S."/>
            <person name="Liachko I."/>
            <person name="Cubeta M.A."/>
            <person name="Rollins J.A."/>
            <person name="Ashrafi H."/>
        </authorList>
    </citation>
    <scope>NUCLEOTIDE SEQUENCE</scope>
    <source>
        <strain evidence="2">RL-1</strain>
    </source>
</reference>
<proteinExistence type="predicted"/>
<evidence type="ECO:0000313" key="2">
    <source>
        <dbReference type="EMBL" id="QSZ37800.1"/>
    </source>
</evidence>
<feature type="compositionally biased region" description="Polar residues" evidence="1">
    <location>
        <begin position="322"/>
        <end position="331"/>
    </location>
</feature>
<protein>
    <submittedName>
        <fullName evidence="2">Uncharacterized protein</fullName>
    </submittedName>
</protein>
<dbReference type="EMBL" id="CP063413">
    <property type="protein sequence ID" value="QSZ37800.1"/>
    <property type="molecule type" value="Genomic_DNA"/>
</dbReference>
<feature type="region of interest" description="Disordered" evidence="1">
    <location>
        <begin position="208"/>
        <end position="331"/>
    </location>
</feature>
<dbReference type="AlphaFoldDB" id="A0A8A3PRL6"/>
<feature type="compositionally biased region" description="Basic and acidic residues" evidence="1">
    <location>
        <begin position="257"/>
        <end position="277"/>
    </location>
</feature>
<keyword evidence="3" id="KW-1185">Reference proteome</keyword>
<name>A0A8A3PRL6_9HELO</name>
<gene>
    <name evidence="2" type="ORF">DSL72_008899</name>
</gene>
<organism evidence="2 3">
    <name type="scientific">Monilinia vaccinii-corymbosi</name>
    <dbReference type="NCBI Taxonomy" id="61207"/>
    <lineage>
        <taxon>Eukaryota</taxon>
        <taxon>Fungi</taxon>
        <taxon>Dikarya</taxon>
        <taxon>Ascomycota</taxon>
        <taxon>Pezizomycotina</taxon>
        <taxon>Leotiomycetes</taxon>
        <taxon>Helotiales</taxon>
        <taxon>Sclerotiniaceae</taxon>
        <taxon>Monilinia</taxon>
    </lineage>
</organism>
<dbReference type="Proteomes" id="UP000672032">
    <property type="component" value="Chromosome 9"/>
</dbReference>